<keyword evidence="2" id="KW-1185">Reference proteome</keyword>
<protein>
    <recommendedName>
        <fullName evidence="3">Hpr(Ser) kinase/phosphatase</fullName>
    </recommendedName>
</protein>
<evidence type="ECO:0000313" key="2">
    <source>
        <dbReference type="Proteomes" id="UP000564573"/>
    </source>
</evidence>
<gene>
    <name evidence="1" type="ORF">FB384_004178</name>
</gene>
<proteinExistence type="predicted"/>
<dbReference type="EMBL" id="JACIBS010000003">
    <property type="protein sequence ID" value="MBB3665225.1"/>
    <property type="molecule type" value="Genomic_DNA"/>
</dbReference>
<evidence type="ECO:0008006" key="3">
    <source>
        <dbReference type="Google" id="ProtNLM"/>
    </source>
</evidence>
<comment type="caution">
    <text evidence="1">The sequence shown here is derived from an EMBL/GenBank/DDBJ whole genome shotgun (WGS) entry which is preliminary data.</text>
</comment>
<sequence>MDSRFLDLGTCVCRLSASEEIQDAMRHYVSPFLVSAGIHEPPHLTVSVERDAATVAQVRQSLADLPPTTVRTSHPEQRYRIWIIEDREILLPEHAADHVIIRTPGLVAVAAERACVAATIGIRVVRQLVMRGGEVRGGRCVHAAAVDIDGRGLLIAGHPGSGKTTALTHLIEDHGARPVSNDRTALIPTDTARWHAIGVPLAARFTPEGIGGSPTLTAALNHFEPSRGRHLVDGKIELTPWELATLFNRSTAPVTEVAHLVILTRSAQVSVGERDGDFVQHHLDFGTEDFFADDWLNLRSHLSEALPEAQSAGDDLWERLAETVSVLPLAWTDPAELPRIAATAYRRVQT</sequence>
<dbReference type="Gene3D" id="3.40.50.300">
    <property type="entry name" value="P-loop containing nucleotide triphosphate hydrolases"/>
    <property type="match status" value="1"/>
</dbReference>
<evidence type="ECO:0000313" key="1">
    <source>
        <dbReference type="EMBL" id="MBB3665225.1"/>
    </source>
</evidence>
<reference evidence="1 2" key="1">
    <citation type="submission" date="2020-08" db="EMBL/GenBank/DDBJ databases">
        <title>Sequencing the genomes of 1000 actinobacteria strains.</title>
        <authorList>
            <person name="Klenk H.-P."/>
        </authorList>
    </citation>
    <scope>NUCLEOTIDE SEQUENCE [LARGE SCALE GENOMIC DNA]</scope>
    <source>
        <strain evidence="1 2">DSM 45267</strain>
    </source>
</reference>
<dbReference type="Proteomes" id="UP000564573">
    <property type="component" value="Unassembled WGS sequence"/>
</dbReference>
<name>A0A839XZT2_9PSEU</name>
<accession>A0A839XZT2</accession>
<dbReference type="SUPFAM" id="SSF53795">
    <property type="entry name" value="PEP carboxykinase-like"/>
    <property type="match status" value="1"/>
</dbReference>
<dbReference type="RefSeq" id="WP_183786455.1">
    <property type="nucleotide sequence ID" value="NZ_JACIBS010000003.1"/>
</dbReference>
<organism evidence="1 2">
    <name type="scientific">Prauserella sediminis</name>
    <dbReference type="NCBI Taxonomy" id="577680"/>
    <lineage>
        <taxon>Bacteria</taxon>
        <taxon>Bacillati</taxon>
        <taxon>Actinomycetota</taxon>
        <taxon>Actinomycetes</taxon>
        <taxon>Pseudonocardiales</taxon>
        <taxon>Pseudonocardiaceae</taxon>
        <taxon>Prauserella</taxon>
        <taxon>Prauserella salsuginis group</taxon>
    </lineage>
</organism>
<dbReference type="InterPro" id="IPR027417">
    <property type="entry name" value="P-loop_NTPase"/>
</dbReference>
<dbReference type="AlphaFoldDB" id="A0A839XZT2"/>